<proteinExistence type="predicted"/>
<comment type="caution">
    <text evidence="1">The sequence shown here is derived from an EMBL/GenBank/DDBJ whole genome shotgun (WGS) entry which is preliminary data.</text>
</comment>
<dbReference type="Proteomes" id="UP000192247">
    <property type="component" value="Unassembled WGS sequence"/>
</dbReference>
<accession>A0A1V9X130</accession>
<sequence>MTTRYMEVQRDQWAVLLQDLWVLAVKRAERPDSSALAVNASGALRSRTNADRVHSDGMIQADVAP</sequence>
<protein>
    <submittedName>
        <fullName evidence="1">Uncharacterized protein</fullName>
    </submittedName>
</protein>
<dbReference type="InParanoid" id="A0A1V9X130"/>
<evidence type="ECO:0000313" key="2">
    <source>
        <dbReference type="Proteomes" id="UP000192247"/>
    </source>
</evidence>
<name>A0A1V9X130_9ACAR</name>
<keyword evidence="2" id="KW-1185">Reference proteome</keyword>
<dbReference type="EMBL" id="MNPL01029914">
    <property type="protein sequence ID" value="OQR67108.1"/>
    <property type="molecule type" value="Genomic_DNA"/>
</dbReference>
<dbReference type="AlphaFoldDB" id="A0A1V9X130"/>
<reference evidence="1 2" key="1">
    <citation type="journal article" date="2017" name="Gigascience">
        <title>Draft genome of the honey bee ectoparasitic mite, Tropilaelaps mercedesae, is shaped by the parasitic life history.</title>
        <authorList>
            <person name="Dong X."/>
            <person name="Armstrong S.D."/>
            <person name="Xia D."/>
            <person name="Makepeace B.L."/>
            <person name="Darby A.C."/>
            <person name="Kadowaki T."/>
        </authorList>
    </citation>
    <scope>NUCLEOTIDE SEQUENCE [LARGE SCALE GENOMIC DNA]</scope>
    <source>
        <strain evidence="1">Wuxi-XJTLU</strain>
    </source>
</reference>
<gene>
    <name evidence="1" type="ORF">BIW11_13720</name>
</gene>
<organism evidence="1 2">
    <name type="scientific">Tropilaelaps mercedesae</name>
    <dbReference type="NCBI Taxonomy" id="418985"/>
    <lineage>
        <taxon>Eukaryota</taxon>
        <taxon>Metazoa</taxon>
        <taxon>Ecdysozoa</taxon>
        <taxon>Arthropoda</taxon>
        <taxon>Chelicerata</taxon>
        <taxon>Arachnida</taxon>
        <taxon>Acari</taxon>
        <taxon>Parasitiformes</taxon>
        <taxon>Mesostigmata</taxon>
        <taxon>Gamasina</taxon>
        <taxon>Dermanyssoidea</taxon>
        <taxon>Laelapidae</taxon>
        <taxon>Tropilaelaps</taxon>
    </lineage>
</organism>
<evidence type="ECO:0000313" key="1">
    <source>
        <dbReference type="EMBL" id="OQR67108.1"/>
    </source>
</evidence>